<organism evidence="1 2">
    <name type="scientific">Fusarium decemcellulare</name>
    <dbReference type="NCBI Taxonomy" id="57161"/>
    <lineage>
        <taxon>Eukaryota</taxon>
        <taxon>Fungi</taxon>
        <taxon>Dikarya</taxon>
        <taxon>Ascomycota</taxon>
        <taxon>Pezizomycotina</taxon>
        <taxon>Sordariomycetes</taxon>
        <taxon>Hypocreomycetidae</taxon>
        <taxon>Hypocreales</taxon>
        <taxon>Nectriaceae</taxon>
        <taxon>Fusarium</taxon>
        <taxon>Fusarium decemcellulare species complex</taxon>
    </lineage>
</organism>
<sequence>MRSLTPGLFLSVQTFCPVPCSVTKGVLLASHRLCRLLAALQARGVWVEQLKPQPGINVQNSLLSGCFFRRLVRNSRRRQHTLSDIHTRPPTHTALRHAHHEQAMGKTIKIKPRPRCSQPNTRARARTQAQHNEQQDGAVASITSPQSRGSKRLSEHAACTTRRSKKARLGSETGPDPLNEEEETELPEPAYSPDPPWIVGYPDFNESINEETEDRQHEVNQPATEVAGQKSDSMTVRQQVNEQHNLGNRTNGQHLPQRHTQEEQARREQTGEQTAQQIPEQEVVSASGNQTQKDKDDAVKVGLSEGAPATISNKQMEDKEGQRKTTSNKASEGDEDEEQVNAEAVNEADSQARRGQPATDDEYYSMPCCHCVREAVDNKKTVCIIVRSNKVAEKGGKKGMQDGVKRASGPARTCMAKNRNCSQIVSPLAPMAGNAGPVN</sequence>
<keyword evidence="2" id="KW-1185">Reference proteome</keyword>
<name>A0ACC1RRB7_9HYPO</name>
<accession>A0ACC1RRB7</accession>
<evidence type="ECO:0000313" key="1">
    <source>
        <dbReference type="EMBL" id="KAJ3523537.1"/>
    </source>
</evidence>
<comment type="caution">
    <text evidence="1">The sequence shown here is derived from an EMBL/GenBank/DDBJ whole genome shotgun (WGS) entry which is preliminary data.</text>
</comment>
<gene>
    <name evidence="1" type="ORF">NM208_g12412</name>
</gene>
<proteinExistence type="predicted"/>
<evidence type="ECO:0000313" key="2">
    <source>
        <dbReference type="Proteomes" id="UP001148629"/>
    </source>
</evidence>
<dbReference type="EMBL" id="JANRMS010002236">
    <property type="protein sequence ID" value="KAJ3523537.1"/>
    <property type="molecule type" value="Genomic_DNA"/>
</dbReference>
<reference evidence="1" key="1">
    <citation type="submission" date="2022-08" db="EMBL/GenBank/DDBJ databases">
        <title>Genome Sequence of Fusarium decemcellulare.</title>
        <authorList>
            <person name="Buettner E."/>
        </authorList>
    </citation>
    <scope>NUCLEOTIDE SEQUENCE</scope>
    <source>
        <strain evidence="1">Babe19</strain>
    </source>
</reference>
<dbReference type="Proteomes" id="UP001148629">
    <property type="component" value="Unassembled WGS sequence"/>
</dbReference>
<protein>
    <submittedName>
        <fullName evidence="1">Uncharacterized protein</fullName>
    </submittedName>
</protein>